<organism evidence="6 7">
    <name type="scientific">Opisthorchis felineus</name>
    <dbReference type="NCBI Taxonomy" id="147828"/>
    <lineage>
        <taxon>Eukaryota</taxon>
        <taxon>Metazoa</taxon>
        <taxon>Spiralia</taxon>
        <taxon>Lophotrochozoa</taxon>
        <taxon>Platyhelminthes</taxon>
        <taxon>Trematoda</taxon>
        <taxon>Digenea</taxon>
        <taxon>Opisthorchiida</taxon>
        <taxon>Opisthorchiata</taxon>
        <taxon>Opisthorchiidae</taxon>
        <taxon>Opisthorchis</taxon>
    </lineage>
</organism>
<keyword evidence="2 3" id="KW-0694">RNA-binding</keyword>
<proteinExistence type="predicted"/>
<dbReference type="PANTHER" id="PTHR24012">
    <property type="entry name" value="RNA BINDING PROTEIN"/>
    <property type="match status" value="1"/>
</dbReference>
<gene>
    <name evidence="6" type="ORF">CRM22_002489</name>
</gene>
<evidence type="ECO:0000256" key="1">
    <source>
        <dbReference type="ARBA" id="ARBA00022737"/>
    </source>
</evidence>
<dbReference type="SMART" id="SM00360">
    <property type="entry name" value="RRM"/>
    <property type="match status" value="2"/>
</dbReference>
<dbReference type="Proteomes" id="UP000308267">
    <property type="component" value="Unassembled WGS sequence"/>
</dbReference>
<evidence type="ECO:0000256" key="2">
    <source>
        <dbReference type="ARBA" id="ARBA00022884"/>
    </source>
</evidence>
<dbReference type="PROSITE" id="PS50102">
    <property type="entry name" value="RRM"/>
    <property type="match status" value="2"/>
</dbReference>
<keyword evidence="1" id="KW-0677">Repeat</keyword>
<feature type="region of interest" description="Disordered" evidence="4">
    <location>
        <begin position="1"/>
        <end position="28"/>
    </location>
</feature>
<dbReference type="OrthoDB" id="271725at2759"/>
<reference evidence="6 7" key="1">
    <citation type="journal article" date="2019" name="BMC Genomics">
        <title>New insights from Opisthorchis felineus genome: update on genomics of the epidemiologically important liver flukes.</title>
        <authorList>
            <person name="Ershov N.I."/>
            <person name="Mordvinov V.A."/>
            <person name="Prokhortchouk E.B."/>
            <person name="Pakharukova M.Y."/>
            <person name="Gunbin K.V."/>
            <person name="Ustyantsev K."/>
            <person name="Genaev M.A."/>
            <person name="Blinov A.G."/>
            <person name="Mazur A."/>
            <person name="Boulygina E."/>
            <person name="Tsygankova S."/>
            <person name="Khrameeva E."/>
            <person name="Chekanov N."/>
            <person name="Fan G."/>
            <person name="Xiao A."/>
            <person name="Zhang H."/>
            <person name="Xu X."/>
            <person name="Yang H."/>
            <person name="Solovyev V."/>
            <person name="Lee S.M."/>
            <person name="Liu X."/>
            <person name="Afonnikov D.A."/>
            <person name="Skryabin K.G."/>
        </authorList>
    </citation>
    <scope>NUCLEOTIDE SEQUENCE [LARGE SCALE GENOMIC DNA]</scope>
    <source>
        <strain evidence="6">AK-0245</strain>
        <tissue evidence="6">Whole organism</tissue>
    </source>
</reference>
<dbReference type="InterPro" id="IPR035979">
    <property type="entry name" value="RBD_domain_sf"/>
</dbReference>
<feature type="domain" description="RRM" evidence="5">
    <location>
        <begin position="188"/>
        <end position="273"/>
    </location>
</feature>
<evidence type="ECO:0000313" key="6">
    <source>
        <dbReference type="EMBL" id="TGZ71730.1"/>
    </source>
</evidence>
<evidence type="ECO:0000256" key="4">
    <source>
        <dbReference type="SAM" id="MobiDB-lite"/>
    </source>
</evidence>
<dbReference type="Gene3D" id="3.30.70.330">
    <property type="match status" value="2"/>
</dbReference>
<dbReference type="EMBL" id="SJOL01004339">
    <property type="protein sequence ID" value="TGZ71730.1"/>
    <property type="molecule type" value="Genomic_DNA"/>
</dbReference>
<sequence>MLTTGLSESGLCQKHEDPNNDGDLCEQPPAKLTIRMATQDSSYFDSVISSFAGQVNPIENVNYSGKYSPSGTHSAENSVSDSDAKPHPPVCVNGVLPNAFPVEKMSRTNLYIKGLPDSFNDDKLWNLPPQGDQIKSVKAATDDDGKCRGYGFIDFISQEAANEALQHIRDTYPAFTIKFAKENEKDKTNLYVTNLPKSWTTKDSDQLKMVFERFGPIQSAFVMMERSTNRTTGVGFVRFANERDALAALDYIKSNPIILPECNNPVEAKFADKHNPDTRRRRYPMSTLLNNSAVNSLIGYPLTLGHGAPLSSQDAISSLLNGALAVHPNPNNQSSLASLQILQNKSDYVHGFAQSLLSNSISAKLPSTVSSSTSLGVSDFAINPGTNANAESNLNALAAAAATALIGAGASQGFVSNCLRPPHGCGPGPLPPTINANLISTNHLSLLGTSPTDATLLDPNNLYRCGLYNTDFYRQSQQQQILAAAMQALNGTPTAGTIYPSIPDLSPYLAYQAVLTPHQATALSGVTSNPCLAANGSGLGQIYANHNNGLINTNPLLNSTAPLPTDPIHLVTTRPNNVLQQWALSNQLMKPGANDSMTVTQTAVLPNQGS</sequence>
<dbReference type="AlphaFoldDB" id="A0A4S2M5S3"/>
<dbReference type="InterPro" id="IPR012677">
    <property type="entry name" value="Nucleotide-bd_a/b_plait_sf"/>
</dbReference>
<evidence type="ECO:0000256" key="3">
    <source>
        <dbReference type="PROSITE-ProRule" id="PRU00176"/>
    </source>
</evidence>
<comment type="caution">
    <text evidence="6">The sequence shown here is derived from an EMBL/GenBank/DDBJ whole genome shotgun (WGS) entry which is preliminary data.</text>
</comment>
<evidence type="ECO:0000313" key="7">
    <source>
        <dbReference type="Proteomes" id="UP000308267"/>
    </source>
</evidence>
<evidence type="ECO:0000259" key="5">
    <source>
        <dbReference type="PROSITE" id="PS50102"/>
    </source>
</evidence>
<keyword evidence="7" id="KW-1185">Reference proteome</keyword>
<dbReference type="Pfam" id="PF00076">
    <property type="entry name" value="RRM_1"/>
    <property type="match status" value="2"/>
</dbReference>
<accession>A0A4S2M5S3</accession>
<dbReference type="InterPro" id="IPR000504">
    <property type="entry name" value="RRM_dom"/>
</dbReference>
<dbReference type="SUPFAM" id="SSF54928">
    <property type="entry name" value="RNA-binding domain, RBD"/>
    <property type="match status" value="2"/>
</dbReference>
<dbReference type="STRING" id="147828.A0A4S2M5S3"/>
<feature type="domain" description="RRM" evidence="5">
    <location>
        <begin position="108"/>
        <end position="182"/>
    </location>
</feature>
<protein>
    <recommendedName>
        <fullName evidence="5">RRM domain-containing protein</fullName>
    </recommendedName>
</protein>
<name>A0A4S2M5S3_OPIFE</name>
<dbReference type="GO" id="GO:0003723">
    <property type="term" value="F:RNA binding"/>
    <property type="evidence" value="ECO:0007669"/>
    <property type="project" value="UniProtKB-UniRule"/>
</dbReference>